<protein>
    <submittedName>
        <fullName evidence="1">Uncharacterized protein</fullName>
    </submittedName>
</protein>
<name>A0A1B9XYD9_9FLAO</name>
<evidence type="ECO:0000313" key="1">
    <source>
        <dbReference type="EMBL" id="OCK42573.1"/>
    </source>
</evidence>
<dbReference type="STRING" id="447689.BA195_10380"/>
<dbReference type="OrthoDB" id="3179827at2"/>
<accession>A0A1B9XYD9</accession>
<sequence>MSLDISNNPYLINFGSNSMNNLTTLNLAHGNNATLVNFDAIGSFLLSCIQIDTGFAPPSSWQK</sequence>
<dbReference type="RefSeq" id="WP_068705247.1">
    <property type="nucleotide sequence ID" value="NZ_JAUOSW010000006.1"/>
</dbReference>
<reference evidence="1 2" key="1">
    <citation type="submission" date="2016-06" db="EMBL/GenBank/DDBJ databases">
        <title>Draft Genome Sequence of Tenacibaculum soleae UCD-KL19.</title>
        <authorList>
            <person name="Eisen J.A."/>
            <person name="Coil D.A."/>
            <person name="Lujan K.M."/>
        </authorList>
    </citation>
    <scope>NUCLEOTIDE SEQUENCE [LARGE SCALE GENOMIC DNA]</scope>
    <source>
        <strain evidence="1 2">UCD-KL19</strain>
    </source>
</reference>
<dbReference type="Proteomes" id="UP000093186">
    <property type="component" value="Unassembled WGS sequence"/>
</dbReference>
<proteinExistence type="predicted"/>
<dbReference type="AlphaFoldDB" id="A0A1B9XYD9"/>
<gene>
    <name evidence="1" type="ORF">BA195_10380</name>
</gene>
<evidence type="ECO:0000313" key="2">
    <source>
        <dbReference type="Proteomes" id="UP000093186"/>
    </source>
</evidence>
<comment type="caution">
    <text evidence="1">The sequence shown here is derived from an EMBL/GenBank/DDBJ whole genome shotgun (WGS) entry which is preliminary data.</text>
</comment>
<organism evidence="1 2">
    <name type="scientific">Tenacibaculum soleae</name>
    <dbReference type="NCBI Taxonomy" id="447689"/>
    <lineage>
        <taxon>Bacteria</taxon>
        <taxon>Pseudomonadati</taxon>
        <taxon>Bacteroidota</taxon>
        <taxon>Flavobacteriia</taxon>
        <taxon>Flavobacteriales</taxon>
        <taxon>Flavobacteriaceae</taxon>
        <taxon>Tenacibaculum</taxon>
    </lineage>
</organism>
<keyword evidence="2" id="KW-1185">Reference proteome</keyword>
<dbReference type="EMBL" id="MAKX01000013">
    <property type="protein sequence ID" value="OCK42573.1"/>
    <property type="molecule type" value="Genomic_DNA"/>
</dbReference>